<feature type="signal peptide" evidence="3">
    <location>
        <begin position="1"/>
        <end position="23"/>
    </location>
</feature>
<comment type="caution">
    <text evidence="4">The sequence shown here is derived from an EMBL/GenBank/DDBJ whole genome shotgun (WGS) entry which is preliminary data.</text>
</comment>
<sequence>MRLTLLAAAAAMLAAGCAAPHRSAPLAPRQIDVPPIEHPAGETPEWWYLSGAATAHNNGAGRASAQKVVLFVGDGMSLTTVAAARILEGQRRGQAGEENRLSFERFPHTALSKTYNTDQQTPDSAGTMTAMMAGVKTRAGVIGIDQTSPRAACEASRAAARLSVLQLAKIAGLGTGVVTTTRITHATPAATYGHSPDRNWEYDLAIPQAAREAGCTDLAAQLVEFPFGDGIDVVMGGGRLAMLPAEVADPEYGIPGRRGDGRNLVAEWQARHPDGAWLWNRAQFDATDFARTPKVLALFQPDHMRYEHERADDRAGEPSLAEMTRAAITALDARHPEGWFLMVEGGRIDHANHAGNAFRALTETIALSDAVRTAREMTSEDETLILVTADHGHVLSFGGYPVRGNPILGKVIRNMAGEDALPAPARDALGRPYTTLSYANGPGYAGANDLQPEGAKRYVGDREPREWRPADAGADLTGVDTEAPDFVQPALFPLGSETHSGDDVGLYASGPGAEAVRGVVEQNVIHHFIVQSQPALRRTLCELGACDADGVPVRLPDHAAALRKAAARDAD</sequence>
<keyword evidence="3" id="KW-0732">Signal</keyword>
<keyword evidence="1" id="KW-0597">Phosphoprotein</keyword>
<dbReference type="Pfam" id="PF00245">
    <property type="entry name" value="Alk_phosphatase"/>
    <property type="match status" value="1"/>
</dbReference>
<keyword evidence="4" id="KW-0378">Hydrolase</keyword>
<keyword evidence="5" id="KW-1185">Reference proteome</keyword>
<proteinExistence type="inferred from homology"/>
<evidence type="ECO:0000256" key="3">
    <source>
        <dbReference type="SAM" id="SignalP"/>
    </source>
</evidence>
<dbReference type="SUPFAM" id="SSF53649">
    <property type="entry name" value="Alkaline phosphatase-like"/>
    <property type="match status" value="1"/>
</dbReference>
<comment type="similarity">
    <text evidence="2">Belongs to the alkaline phosphatase family.</text>
</comment>
<feature type="chain" id="PRO_5045141824" evidence="3">
    <location>
        <begin position="24"/>
        <end position="571"/>
    </location>
</feature>
<dbReference type="EMBL" id="JBHSGG010000029">
    <property type="protein sequence ID" value="MFC4728596.1"/>
    <property type="molecule type" value="Genomic_DNA"/>
</dbReference>
<dbReference type="CDD" id="cd16012">
    <property type="entry name" value="ALP"/>
    <property type="match status" value="1"/>
</dbReference>
<dbReference type="RefSeq" id="WP_377004625.1">
    <property type="nucleotide sequence ID" value="NZ_JBHSGG010000029.1"/>
</dbReference>
<evidence type="ECO:0000256" key="1">
    <source>
        <dbReference type="ARBA" id="ARBA00022553"/>
    </source>
</evidence>
<dbReference type="PROSITE" id="PS51257">
    <property type="entry name" value="PROKAR_LIPOPROTEIN"/>
    <property type="match status" value="1"/>
</dbReference>
<evidence type="ECO:0000313" key="4">
    <source>
        <dbReference type="EMBL" id="MFC4728596.1"/>
    </source>
</evidence>
<dbReference type="PRINTS" id="PR00113">
    <property type="entry name" value="ALKPHPHTASE"/>
</dbReference>
<dbReference type="GO" id="GO:0004035">
    <property type="term" value="F:alkaline phosphatase activity"/>
    <property type="evidence" value="ECO:0007669"/>
    <property type="project" value="UniProtKB-EC"/>
</dbReference>
<dbReference type="EC" id="3.1.3.1" evidence="4"/>
<evidence type="ECO:0000313" key="5">
    <source>
        <dbReference type="Proteomes" id="UP001595892"/>
    </source>
</evidence>
<dbReference type="PANTHER" id="PTHR11596:SF5">
    <property type="entry name" value="ALKALINE PHOSPHATASE"/>
    <property type="match status" value="1"/>
</dbReference>
<dbReference type="PANTHER" id="PTHR11596">
    <property type="entry name" value="ALKALINE PHOSPHATASE"/>
    <property type="match status" value="1"/>
</dbReference>
<organism evidence="4 5">
    <name type="scientific">Coralloluteibacterium thermophilum</name>
    <dbReference type="NCBI Taxonomy" id="2707049"/>
    <lineage>
        <taxon>Bacteria</taxon>
        <taxon>Pseudomonadati</taxon>
        <taxon>Pseudomonadota</taxon>
        <taxon>Gammaproteobacteria</taxon>
        <taxon>Lysobacterales</taxon>
        <taxon>Lysobacteraceae</taxon>
        <taxon>Coralloluteibacterium</taxon>
    </lineage>
</organism>
<protein>
    <submittedName>
        <fullName evidence="4">Alkaline phosphatase</fullName>
        <ecNumber evidence="4">3.1.3.1</ecNumber>
    </submittedName>
</protein>
<accession>A0ABV9NJY3</accession>
<dbReference type="InterPro" id="IPR001952">
    <property type="entry name" value="Alkaline_phosphatase"/>
</dbReference>
<dbReference type="Gene3D" id="3.40.720.10">
    <property type="entry name" value="Alkaline Phosphatase, subunit A"/>
    <property type="match status" value="1"/>
</dbReference>
<evidence type="ECO:0000256" key="2">
    <source>
        <dbReference type="RuleBase" id="RU003946"/>
    </source>
</evidence>
<dbReference type="Proteomes" id="UP001595892">
    <property type="component" value="Unassembled WGS sequence"/>
</dbReference>
<dbReference type="InterPro" id="IPR017850">
    <property type="entry name" value="Alkaline_phosphatase_core_sf"/>
</dbReference>
<gene>
    <name evidence="4" type="ORF">ACFO3Q_10490</name>
</gene>
<reference evidence="5" key="1">
    <citation type="journal article" date="2019" name="Int. J. Syst. Evol. Microbiol.">
        <title>The Global Catalogue of Microorganisms (GCM) 10K type strain sequencing project: providing services to taxonomists for standard genome sequencing and annotation.</title>
        <authorList>
            <consortium name="The Broad Institute Genomics Platform"/>
            <consortium name="The Broad Institute Genome Sequencing Center for Infectious Disease"/>
            <person name="Wu L."/>
            <person name="Ma J."/>
        </authorList>
    </citation>
    <scope>NUCLEOTIDE SEQUENCE [LARGE SCALE GENOMIC DNA]</scope>
    <source>
        <strain evidence="5">CGMCC 1.13574</strain>
    </source>
</reference>
<dbReference type="SMART" id="SM00098">
    <property type="entry name" value="alkPPc"/>
    <property type="match status" value="1"/>
</dbReference>
<name>A0ABV9NJY3_9GAMM</name>